<proteinExistence type="predicted"/>
<accession>A0ABT9BI25</accession>
<feature type="chain" id="PRO_5047138922" evidence="1">
    <location>
        <begin position="19"/>
        <end position="146"/>
    </location>
</feature>
<reference evidence="2" key="1">
    <citation type="submission" date="2023-07" db="EMBL/GenBank/DDBJ databases">
        <authorList>
            <person name="Kim M.K."/>
        </authorList>
    </citation>
    <scope>NUCLEOTIDE SEQUENCE</scope>
    <source>
        <strain evidence="2">ASUV-10-1</strain>
    </source>
</reference>
<protein>
    <submittedName>
        <fullName evidence="2">Uncharacterized protein</fullName>
    </submittedName>
</protein>
<name>A0ABT9BI25_9BACT</name>
<keyword evidence="1" id="KW-0732">Signal</keyword>
<keyword evidence="3" id="KW-1185">Reference proteome</keyword>
<dbReference type="EMBL" id="JAUQSY010000019">
    <property type="protein sequence ID" value="MDO7877328.1"/>
    <property type="molecule type" value="Genomic_DNA"/>
</dbReference>
<sequence>MRYLAFFALLLLTSCAVADRPSSPTAGGAVFDVPALLGQDIDQVRSSLLGKTQGRADDPNARQYQSGPTEWTKIFARDTTTLLVSFNSQTRQVHDFFIRTAHGATADYTPLLQLANVRDNNRRVRIEPLKTQSSPVLYSGVRFSAK</sequence>
<gene>
    <name evidence="2" type="ORF">Q5H93_21465</name>
</gene>
<evidence type="ECO:0000256" key="1">
    <source>
        <dbReference type="SAM" id="SignalP"/>
    </source>
</evidence>
<dbReference type="Proteomes" id="UP001176429">
    <property type="component" value="Unassembled WGS sequence"/>
</dbReference>
<evidence type="ECO:0000313" key="2">
    <source>
        <dbReference type="EMBL" id="MDO7877328.1"/>
    </source>
</evidence>
<evidence type="ECO:0000313" key="3">
    <source>
        <dbReference type="Proteomes" id="UP001176429"/>
    </source>
</evidence>
<dbReference type="RefSeq" id="WP_305008758.1">
    <property type="nucleotide sequence ID" value="NZ_JAUQSY010000019.1"/>
</dbReference>
<organism evidence="2 3">
    <name type="scientific">Hymenobacter aranciens</name>
    <dbReference type="NCBI Taxonomy" id="3063996"/>
    <lineage>
        <taxon>Bacteria</taxon>
        <taxon>Pseudomonadati</taxon>
        <taxon>Bacteroidota</taxon>
        <taxon>Cytophagia</taxon>
        <taxon>Cytophagales</taxon>
        <taxon>Hymenobacteraceae</taxon>
        <taxon>Hymenobacter</taxon>
    </lineage>
</organism>
<feature type="signal peptide" evidence="1">
    <location>
        <begin position="1"/>
        <end position="18"/>
    </location>
</feature>
<comment type="caution">
    <text evidence="2">The sequence shown here is derived from an EMBL/GenBank/DDBJ whole genome shotgun (WGS) entry which is preliminary data.</text>
</comment>
<dbReference type="PROSITE" id="PS51257">
    <property type="entry name" value="PROKAR_LIPOPROTEIN"/>
    <property type="match status" value="1"/>
</dbReference>